<dbReference type="Proteomes" id="UP000095210">
    <property type="component" value="Chromosome"/>
</dbReference>
<reference evidence="3" key="1">
    <citation type="submission" date="2016-03" db="EMBL/GenBank/DDBJ databases">
        <title>Complete genome sequence of the type strain Actinoalloteichus hymeniacidonis DSM 45092.</title>
        <authorList>
            <person name="Schaffert L."/>
            <person name="Albersmeier A."/>
            <person name="Winkler A."/>
            <person name="Kalinowski J."/>
            <person name="Zotchev S."/>
            <person name="Ruckert C."/>
        </authorList>
    </citation>
    <scope>NUCLEOTIDE SEQUENCE [LARGE SCALE GENOMIC DNA]</scope>
    <source>
        <strain evidence="3">HPA177(T) (DSM 45092(T))</strain>
    </source>
</reference>
<dbReference type="PRINTS" id="PR00111">
    <property type="entry name" value="ABHYDROLASE"/>
</dbReference>
<dbReference type="InterPro" id="IPR029058">
    <property type="entry name" value="AB_hydrolase_fold"/>
</dbReference>
<accession>A0AAC9HNF7</accession>
<gene>
    <name evidence="2" type="ORF">TL08_05730</name>
</gene>
<protein>
    <submittedName>
        <fullName evidence="2">Hydrolase or acyltransferase of alpha/beta superfamily</fullName>
    </submittedName>
</protein>
<keyword evidence="3" id="KW-1185">Reference proteome</keyword>
<keyword evidence="2" id="KW-0012">Acyltransferase</keyword>
<keyword evidence="2" id="KW-0808">Transferase</keyword>
<dbReference type="InterPro" id="IPR000073">
    <property type="entry name" value="AB_hydrolase_1"/>
</dbReference>
<dbReference type="EMBL" id="CP014859">
    <property type="protein sequence ID" value="AOS61971.1"/>
    <property type="molecule type" value="Genomic_DNA"/>
</dbReference>
<dbReference type="GO" id="GO:0016787">
    <property type="term" value="F:hydrolase activity"/>
    <property type="evidence" value="ECO:0007669"/>
    <property type="project" value="UniProtKB-KW"/>
</dbReference>
<sequence>MTSLFTADHQLDESGRPTAVFVSALFAGGWIWDHPYETLAADGWPVLRTHQPVCAVDPKVASTIEGLGDAMVAVCDEAGVDDMVVCANSLGGLVAIDLAMRFPERVKGIVVSGAPGLTADPDVGLSMDRRAGVKPSGAEFEARMMAALFHSGRHFSDEQLRETGTLLEKPQSMLSMAKSLRATRSYPVQAALDKVRCPSLYVWGRYDRMTPVDAWLDVLEAHPTSEVALVEDCGHIPMLERPDEYSSRLARFMTKFASGPA</sequence>
<dbReference type="SUPFAM" id="SSF53474">
    <property type="entry name" value="alpha/beta-Hydrolases"/>
    <property type="match status" value="1"/>
</dbReference>
<dbReference type="Pfam" id="PF12697">
    <property type="entry name" value="Abhydrolase_6"/>
    <property type="match status" value="1"/>
</dbReference>
<feature type="domain" description="AB hydrolase-1" evidence="1">
    <location>
        <begin position="20"/>
        <end position="245"/>
    </location>
</feature>
<dbReference type="RefSeq" id="WP_069847120.1">
    <property type="nucleotide sequence ID" value="NZ_CP014859.1"/>
</dbReference>
<evidence type="ECO:0000313" key="2">
    <source>
        <dbReference type="EMBL" id="AOS61971.1"/>
    </source>
</evidence>
<dbReference type="PANTHER" id="PTHR43689">
    <property type="entry name" value="HYDROLASE"/>
    <property type="match status" value="1"/>
</dbReference>
<dbReference type="AlphaFoldDB" id="A0AAC9HNF7"/>
<evidence type="ECO:0000313" key="3">
    <source>
        <dbReference type="Proteomes" id="UP000095210"/>
    </source>
</evidence>
<dbReference type="PANTHER" id="PTHR43689:SF8">
    <property type="entry name" value="ALPHA_BETA-HYDROLASES SUPERFAMILY PROTEIN"/>
    <property type="match status" value="1"/>
</dbReference>
<dbReference type="KEGG" id="ahm:TL08_05730"/>
<dbReference type="Gene3D" id="3.40.50.1820">
    <property type="entry name" value="alpha/beta hydrolase"/>
    <property type="match status" value="1"/>
</dbReference>
<organism evidence="2 3">
    <name type="scientific">Actinoalloteichus hymeniacidonis</name>
    <dbReference type="NCBI Taxonomy" id="340345"/>
    <lineage>
        <taxon>Bacteria</taxon>
        <taxon>Bacillati</taxon>
        <taxon>Actinomycetota</taxon>
        <taxon>Actinomycetes</taxon>
        <taxon>Pseudonocardiales</taxon>
        <taxon>Pseudonocardiaceae</taxon>
        <taxon>Actinoalloteichus</taxon>
    </lineage>
</organism>
<evidence type="ECO:0000259" key="1">
    <source>
        <dbReference type="Pfam" id="PF12697"/>
    </source>
</evidence>
<proteinExistence type="predicted"/>
<name>A0AAC9HNF7_9PSEU</name>
<dbReference type="GO" id="GO:0016746">
    <property type="term" value="F:acyltransferase activity"/>
    <property type="evidence" value="ECO:0007669"/>
    <property type="project" value="UniProtKB-KW"/>
</dbReference>
<keyword evidence="2" id="KW-0378">Hydrolase</keyword>